<name>A0A1V9EFM6_9BACT</name>
<dbReference type="AlphaFoldDB" id="A0A1V9EFM6"/>
<dbReference type="PANTHER" id="PTHR33217">
    <property type="entry name" value="TRANSPOSASE FOR INSERTION SEQUENCE ELEMENT IS1081"/>
    <property type="match status" value="1"/>
</dbReference>
<dbReference type="NCBIfam" id="NF033543">
    <property type="entry name" value="transpos_IS256"/>
    <property type="match status" value="1"/>
</dbReference>
<dbReference type="InterPro" id="IPR001207">
    <property type="entry name" value="Transposase_mutator"/>
</dbReference>
<evidence type="ECO:0000256" key="1">
    <source>
        <dbReference type="ARBA" id="ARBA00002190"/>
    </source>
</evidence>
<keyword evidence="8" id="KW-1185">Reference proteome</keyword>
<dbReference type="Pfam" id="PF00872">
    <property type="entry name" value="Transposase_mut"/>
    <property type="match status" value="1"/>
</dbReference>
<comment type="function">
    <text evidence="1 6">Required for the transposition of the insertion element.</text>
</comment>
<dbReference type="GO" id="GO:0004803">
    <property type="term" value="F:transposase activity"/>
    <property type="evidence" value="ECO:0007669"/>
    <property type="project" value="UniProtKB-UniRule"/>
</dbReference>
<dbReference type="EMBL" id="LWBP01000262">
    <property type="protein sequence ID" value="OQP44916.1"/>
    <property type="molecule type" value="Genomic_DNA"/>
</dbReference>
<protein>
    <recommendedName>
        <fullName evidence="6">Mutator family transposase</fullName>
    </recommendedName>
</protein>
<dbReference type="OrthoDB" id="9779930at2"/>
<evidence type="ECO:0000256" key="4">
    <source>
        <dbReference type="ARBA" id="ARBA00023125"/>
    </source>
</evidence>
<dbReference type="Proteomes" id="UP000192276">
    <property type="component" value="Unassembled WGS sequence"/>
</dbReference>
<dbReference type="RefSeq" id="WP_081171754.1">
    <property type="nucleotide sequence ID" value="NZ_LWBP01000262.1"/>
</dbReference>
<dbReference type="PANTHER" id="PTHR33217:SF8">
    <property type="entry name" value="MUTATOR FAMILY TRANSPOSASE"/>
    <property type="match status" value="1"/>
</dbReference>
<comment type="similarity">
    <text evidence="2 6">Belongs to the transposase mutator family.</text>
</comment>
<comment type="caution">
    <text evidence="7">The sequence shown here is derived from an EMBL/GenBank/DDBJ whole genome shotgun (WGS) entry which is preliminary data.</text>
</comment>
<evidence type="ECO:0000313" key="7">
    <source>
        <dbReference type="EMBL" id="OQP44916.1"/>
    </source>
</evidence>
<accession>A0A1V9EFM6</accession>
<keyword evidence="4 6" id="KW-0238">DNA-binding</keyword>
<reference evidence="8" key="1">
    <citation type="submission" date="2016-04" db="EMBL/GenBank/DDBJ databases">
        <authorList>
            <person name="Chen L."/>
            <person name="Zhuang W."/>
            <person name="Wang G."/>
        </authorList>
    </citation>
    <scope>NUCLEOTIDE SEQUENCE [LARGE SCALE GENOMIC DNA]</scope>
    <source>
        <strain evidence="8">208</strain>
    </source>
</reference>
<evidence type="ECO:0000256" key="3">
    <source>
        <dbReference type="ARBA" id="ARBA00022578"/>
    </source>
</evidence>
<evidence type="ECO:0000256" key="2">
    <source>
        <dbReference type="ARBA" id="ARBA00010961"/>
    </source>
</evidence>
<keyword evidence="3 6" id="KW-0815">Transposition</keyword>
<gene>
    <name evidence="7" type="ORF">A4R26_32490</name>
</gene>
<dbReference type="GO" id="GO:0006313">
    <property type="term" value="P:DNA transposition"/>
    <property type="evidence" value="ECO:0007669"/>
    <property type="project" value="UniProtKB-UniRule"/>
</dbReference>
<evidence type="ECO:0000256" key="5">
    <source>
        <dbReference type="ARBA" id="ARBA00023172"/>
    </source>
</evidence>
<keyword evidence="5 6" id="KW-0233">DNA recombination</keyword>
<keyword evidence="6" id="KW-0814">Transposable element</keyword>
<organism evidence="7 8">
    <name type="scientific">Niastella populi</name>
    <dbReference type="NCBI Taxonomy" id="550983"/>
    <lineage>
        <taxon>Bacteria</taxon>
        <taxon>Pseudomonadati</taxon>
        <taxon>Bacteroidota</taxon>
        <taxon>Chitinophagia</taxon>
        <taxon>Chitinophagales</taxon>
        <taxon>Chitinophagaceae</taxon>
        <taxon>Niastella</taxon>
    </lineage>
</organism>
<sequence length="406" mass="46409">MDKKEKFNYEDLKRKTLEQLRSGKSLFGKDGAFAPLLKDILEAALEGEIDSYLDEEQRAGGNRKNGKISKKLKTGDGTIDLETPRDRTASFEPQIVKKRETILAESLENKIIGMYGHGMSFRDISAHIKDMYDTEISATTLSSITDKVIPLVKEWQARPLEPLYCIVWLDAMFYKVKEEGRVVNRCVYNILGINAEGRKDLLGTYVSESEGANFWLGVLSNLQQRGVSDILIACIDGLKGFAEAIASIYPATEVQACIVHQIRNSIKYVASKDQKPFMADLKPVYQAVSKEEAEHQLDQLQEKWGRKYPVVIDSWRRNWDKLSTYFQYSEAIRKLIYTTNTIEGFHRQVRKVTKTKGAFTSDMALLKLIYLATQNIQKKWTQPLQNWSLTVSQLSIKFGDRLKLRL</sequence>
<evidence type="ECO:0000313" key="8">
    <source>
        <dbReference type="Proteomes" id="UP000192276"/>
    </source>
</evidence>
<evidence type="ECO:0000256" key="6">
    <source>
        <dbReference type="RuleBase" id="RU365089"/>
    </source>
</evidence>
<proteinExistence type="inferred from homology"/>
<dbReference type="GO" id="GO:0003677">
    <property type="term" value="F:DNA binding"/>
    <property type="evidence" value="ECO:0007669"/>
    <property type="project" value="UniProtKB-UniRule"/>
</dbReference>